<dbReference type="GO" id="GO:0016600">
    <property type="term" value="C:flotillin complex"/>
    <property type="evidence" value="ECO:0007669"/>
    <property type="project" value="TreeGrafter"/>
</dbReference>
<dbReference type="EMBL" id="KX823955">
    <property type="protein sequence ID" value="APU52171.1"/>
    <property type="molecule type" value="mRNA"/>
</dbReference>
<dbReference type="GO" id="GO:0002020">
    <property type="term" value="F:protease binding"/>
    <property type="evidence" value="ECO:0007669"/>
    <property type="project" value="TreeGrafter"/>
</dbReference>
<keyword evidence="3" id="KW-0472">Membrane</keyword>
<protein>
    <submittedName>
        <fullName evidence="6">Flotillin-1</fullName>
    </submittedName>
</protein>
<dbReference type="InterPro" id="IPR027705">
    <property type="entry name" value="Flotillin_fam"/>
</dbReference>
<dbReference type="InterPro" id="IPR036013">
    <property type="entry name" value="Band_7/SPFH_dom_sf"/>
</dbReference>
<reference evidence="7" key="2">
    <citation type="submission" date="2016-09" db="EMBL/GenBank/DDBJ databases">
        <title>Expression and functional analysis of flotillins in planarians.</title>
        <authorList>
            <person name="Dong Z."/>
            <person name="Chen G."/>
            <person name="Cheng F."/>
        </authorList>
    </citation>
    <scope>NUCLEOTIDE SEQUENCE</scope>
</reference>
<organism evidence="6">
    <name type="scientific">Dugesia japonica</name>
    <name type="common">Planarian</name>
    <dbReference type="NCBI Taxonomy" id="6161"/>
    <lineage>
        <taxon>Eukaryota</taxon>
        <taxon>Metazoa</taxon>
        <taxon>Spiralia</taxon>
        <taxon>Lophotrochozoa</taxon>
        <taxon>Platyhelminthes</taxon>
        <taxon>Rhabditophora</taxon>
        <taxon>Seriata</taxon>
        <taxon>Tricladida</taxon>
        <taxon>Continenticola</taxon>
        <taxon>Geoplanoidea</taxon>
        <taxon>Dugesiidae</taxon>
        <taxon>Dugesia</taxon>
    </lineage>
</organism>
<accession>A0A068CQN6</accession>
<reference evidence="6" key="1">
    <citation type="submission" date="2014-03" db="EMBL/GenBank/DDBJ databases">
        <authorList>
            <person name="Dong Z.M."/>
            <person name="Feng C.C."/>
            <person name="Dou H."/>
            <person name="Chen G.W."/>
        </authorList>
    </citation>
    <scope>NUCLEOTIDE SEQUENCE</scope>
</reference>
<dbReference type="PANTHER" id="PTHR13806:SF46">
    <property type="entry name" value="FLOTILLIN-1-RELATED"/>
    <property type="match status" value="1"/>
</dbReference>
<evidence type="ECO:0000313" key="7">
    <source>
        <dbReference type="EMBL" id="APU52171.1"/>
    </source>
</evidence>
<dbReference type="GO" id="GO:0002090">
    <property type="term" value="P:regulation of receptor internalization"/>
    <property type="evidence" value="ECO:0007669"/>
    <property type="project" value="TreeGrafter"/>
</dbReference>
<dbReference type="GO" id="GO:0070528">
    <property type="term" value="P:protein kinase C signaling"/>
    <property type="evidence" value="ECO:0007669"/>
    <property type="project" value="TreeGrafter"/>
</dbReference>
<evidence type="ECO:0000256" key="4">
    <source>
        <dbReference type="RuleBase" id="RU366054"/>
    </source>
</evidence>
<evidence type="ECO:0000256" key="3">
    <source>
        <dbReference type="ARBA" id="ARBA00023136"/>
    </source>
</evidence>
<feature type="domain" description="Band 7" evidence="5">
    <location>
        <begin position="85"/>
        <end position="264"/>
    </location>
</feature>
<dbReference type="Pfam" id="PF01145">
    <property type="entry name" value="Band_7"/>
    <property type="match status" value="1"/>
</dbReference>
<dbReference type="InterPro" id="IPR001107">
    <property type="entry name" value="Band_7"/>
</dbReference>
<dbReference type="SMART" id="SM00244">
    <property type="entry name" value="PHB"/>
    <property type="match status" value="1"/>
</dbReference>
<evidence type="ECO:0000259" key="5">
    <source>
        <dbReference type="SMART" id="SM00244"/>
    </source>
</evidence>
<dbReference type="GO" id="GO:0045807">
    <property type="term" value="P:positive regulation of endocytosis"/>
    <property type="evidence" value="ECO:0007669"/>
    <property type="project" value="TreeGrafter"/>
</dbReference>
<dbReference type="CDD" id="cd03399">
    <property type="entry name" value="SPFH_flotillin"/>
    <property type="match status" value="1"/>
</dbReference>
<dbReference type="EMBL" id="KJ619455">
    <property type="protein sequence ID" value="AID21727.1"/>
    <property type="molecule type" value="mRNA"/>
</dbReference>
<dbReference type="AlphaFoldDB" id="A0A068CQN6"/>
<evidence type="ECO:0000313" key="6">
    <source>
        <dbReference type="EMBL" id="AID21727.1"/>
    </source>
</evidence>
<dbReference type="SUPFAM" id="SSF117892">
    <property type="entry name" value="Band 7/SPFH domain"/>
    <property type="match status" value="1"/>
</dbReference>
<dbReference type="GO" id="GO:0072659">
    <property type="term" value="P:protein localization to plasma membrane"/>
    <property type="evidence" value="ECO:0007669"/>
    <property type="project" value="TreeGrafter"/>
</dbReference>
<dbReference type="GO" id="GO:2000049">
    <property type="term" value="P:positive regulation of cell-cell adhesion mediated by cadherin"/>
    <property type="evidence" value="ECO:0007669"/>
    <property type="project" value="TreeGrafter"/>
</dbReference>
<evidence type="ECO:0000256" key="2">
    <source>
        <dbReference type="ARBA" id="ARBA00007161"/>
    </source>
</evidence>
<name>A0A068CQN6_DUGJA</name>
<dbReference type="Gene3D" id="3.30.479.30">
    <property type="entry name" value="Band 7 domain"/>
    <property type="match status" value="1"/>
</dbReference>
<dbReference type="GO" id="GO:1901890">
    <property type="term" value="P:positive regulation of cell junction assembly"/>
    <property type="evidence" value="ECO:0007669"/>
    <property type="project" value="TreeGrafter"/>
</dbReference>
<sequence>MPFVISGPNEVLVVSGCCLGKPLMIIGGKKFVWSGFQTYQKLSLNVKTIVIVSPKIYTKLGVALTVTGVAQIKIEGRNRHMLLSACEQFLGKQDLEISNIVKETLEAHQRAIMGIMTVEEIYQDRKKFSEEVFRVASSDLMGMGISVVSYTIKDISDEQGYLKALGQTRTAQVIRDARIGEAEAIRDAEIKKARAQQAKMHSKLANDTAIAKADRDYKLQKAVFDREVHSAEAIAQMAYRLQEAKTNQMIMEETKEIDVIERQCKIRVQELEVLRVVKNLEATIKNEASAEKYRMEKLAEAEKIQIVNESEALSESIKLKGEAEAFAIETVGKADAAQMTMKAEAWKEYEKAAKIEMVLSMLPNMAAEIAQPLTNCQKITMVSNGDGEIGVSKLAGEVINVIKTLSDAVNKMSRDEMKTV</sequence>
<evidence type="ECO:0000256" key="1">
    <source>
        <dbReference type="ARBA" id="ARBA00004370"/>
    </source>
</evidence>
<comment type="similarity">
    <text evidence="2 4">Belongs to the band 7/mec-2 family. Flotillin subfamily.</text>
</comment>
<dbReference type="PANTHER" id="PTHR13806">
    <property type="entry name" value="FLOTILLIN-RELATED"/>
    <property type="match status" value="1"/>
</dbReference>
<dbReference type="GO" id="GO:0031410">
    <property type="term" value="C:cytoplasmic vesicle"/>
    <property type="evidence" value="ECO:0007669"/>
    <property type="project" value="TreeGrafter"/>
</dbReference>
<proteinExistence type="evidence at transcript level"/>
<comment type="subcellular location">
    <subcellularLocation>
        <location evidence="1">Membrane</location>
    </subcellularLocation>
</comment>